<keyword evidence="3" id="KW-0560">Oxidoreductase</keyword>
<dbReference type="Pfam" id="PF00248">
    <property type="entry name" value="Aldo_ket_red"/>
    <property type="match status" value="1"/>
</dbReference>
<keyword evidence="2" id="KW-0521">NADP</keyword>
<dbReference type="PROSITE" id="PS00063">
    <property type="entry name" value="ALDOKETO_REDUCTASE_3"/>
    <property type="match status" value="1"/>
</dbReference>
<dbReference type="RefSeq" id="WP_168083768.1">
    <property type="nucleotide sequence ID" value="NZ_JAAVJI010000004.1"/>
</dbReference>
<dbReference type="InterPro" id="IPR020471">
    <property type="entry name" value="AKR"/>
</dbReference>
<gene>
    <name evidence="5" type="ORF">HBH25_10035</name>
</gene>
<evidence type="ECO:0000256" key="3">
    <source>
        <dbReference type="ARBA" id="ARBA00023002"/>
    </source>
</evidence>
<evidence type="ECO:0000259" key="4">
    <source>
        <dbReference type="Pfam" id="PF00248"/>
    </source>
</evidence>
<evidence type="ECO:0000313" key="6">
    <source>
        <dbReference type="Proteomes" id="UP000746535"/>
    </source>
</evidence>
<sequence length="278" mass="31128">MNKSVPYVTLNDDKMMPQLGLGVWKATDDQARQAVRTAFETGYRAIDTASIYNNETGVGQGLEDAGLPRETYFVTTKVWNADQGAQPSREAALRSLDRLKLDYVDLLLIHWPLPQKDEYLDTWKTLIALRDEGRALSIGVSNFNPNHLQRLIDETGVTPSVNQVEMHPYFQRADLRAVHEKLGIHTEAWSPLAQGKVADDPVLQAIAAKYGKTAAQVTLRWHLDNGVIVIPKSVTPERIAANFDVLELELDAQDREQIARLEDNQRLGPDPETFDMGA</sequence>
<comment type="caution">
    <text evidence="5">The sequence shown here is derived from an EMBL/GenBank/DDBJ whole genome shotgun (WGS) entry which is preliminary data.</text>
</comment>
<dbReference type="PRINTS" id="PR00069">
    <property type="entry name" value="ALDKETRDTASE"/>
</dbReference>
<dbReference type="PANTHER" id="PTHR43827:SF3">
    <property type="entry name" value="NADP-DEPENDENT OXIDOREDUCTASE DOMAIN-CONTAINING PROTEIN"/>
    <property type="match status" value="1"/>
</dbReference>
<evidence type="ECO:0000256" key="1">
    <source>
        <dbReference type="ARBA" id="ARBA00007905"/>
    </source>
</evidence>
<evidence type="ECO:0000256" key="2">
    <source>
        <dbReference type="ARBA" id="ARBA00022857"/>
    </source>
</evidence>
<evidence type="ECO:0000313" key="5">
    <source>
        <dbReference type="EMBL" id="NJP01203.1"/>
    </source>
</evidence>
<accession>A0ABX0YGQ6</accession>
<protein>
    <submittedName>
        <fullName evidence="5">Aldo/keto reductase</fullName>
    </submittedName>
</protein>
<dbReference type="InterPro" id="IPR018170">
    <property type="entry name" value="Aldo/ket_reductase_CS"/>
</dbReference>
<dbReference type="PANTHER" id="PTHR43827">
    <property type="entry name" value="2,5-DIKETO-D-GLUCONIC ACID REDUCTASE"/>
    <property type="match status" value="1"/>
</dbReference>
<comment type="similarity">
    <text evidence="1">Belongs to the aldo/keto reductase family.</text>
</comment>
<dbReference type="SUPFAM" id="SSF51430">
    <property type="entry name" value="NAD(P)-linked oxidoreductase"/>
    <property type="match status" value="1"/>
</dbReference>
<feature type="domain" description="NADP-dependent oxidoreductase" evidence="4">
    <location>
        <begin position="19"/>
        <end position="261"/>
    </location>
</feature>
<proteinExistence type="inferred from homology"/>
<dbReference type="InterPro" id="IPR036812">
    <property type="entry name" value="NAD(P)_OxRdtase_dom_sf"/>
</dbReference>
<dbReference type="Proteomes" id="UP000746535">
    <property type="component" value="Unassembled WGS sequence"/>
</dbReference>
<dbReference type="PIRSF" id="PIRSF000097">
    <property type="entry name" value="AKR"/>
    <property type="match status" value="1"/>
</dbReference>
<dbReference type="EMBL" id="JAAVJI010000004">
    <property type="protein sequence ID" value="NJP01203.1"/>
    <property type="molecule type" value="Genomic_DNA"/>
</dbReference>
<organism evidence="5 6">
    <name type="scientific">Pseudomonas quercus</name>
    <dbReference type="NCBI Taxonomy" id="2722792"/>
    <lineage>
        <taxon>Bacteria</taxon>
        <taxon>Pseudomonadati</taxon>
        <taxon>Pseudomonadota</taxon>
        <taxon>Gammaproteobacteria</taxon>
        <taxon>Pseudomonadales</taxon>
        <taxon>Pseudomonadaceae</taxon>
        <taxon>Pseudomonas</taxon>
    </lineage>
</organism>
<name>A0ABX0YGQ6_9PSED</name>
<dbReference type="InterPro" id="IPR023210">
    <property type="entry name" value="NADP_OxRdtase_dom"/>
</dbReference>
<keyword evidence="6" id="KW-1185">Reference proteome</keyword>
<dbReference type="Gene3D" id="3.20.20.100">
    <property type="entry name" value="NADP-dependent oxidoreductase domain"/>
    <property type="match status" value="1"/>
</dbReference>
<dbReference type="PROSITE" id="PS00798">
    <property type="entry name" value="ALDOKETO_REDUCTASE_1"/>
    <property type="match status" value="1"/>
</dbReference>
<reference evidence="5 6" key="1">
    <citation type="submission" date="2020-03" db="EMBL/GenBank/DDBJ databases">
        <authorList>
            <person name="Wang L."/>
            <person name="He N."/>
            <person name="Li Y."/>
            <person name="Fang Y."/>
            <person name="Zhang F."/>
        </authorList>
    </citation>
    <scope>NUCLEOTIDE SEQUENCE [LARGE SCALE GENOMIC DNA]</scope>
    <source>
        <strain evidence="6">hsmgli-8</strain>
    </source>
</reference>